<feature type="compositionally biased region" description="Low complexity" evidence="1">
    <location>
        <begin position="61"/>
        <end position="74"/>
    </location>
</feature>
<dbReference type="Proteomes" id="UP001152747">
    <property type="component" value="Unassembled WGS sequence"/>
</dbReference>
<dbReference type="EMBL" id="CANHGI010000004">
    <property type="protein sequence ID" value="CAI5447774.1"/>
    <property type="molecule type" value="Genomic_DNA"/>
</dbReference>
<comment type="caution">
    <text evidence="2">The sequence shown here is derived from an EMBL/GenBank/DDBJ whole genome shotgun (WGS) entry which is preliminary data.</text>
</comment>
<evidence type="ECO:0000313" key="2">
    <source>
        <dbReference type="EMBL" id="CAI5447774.1"/>
    </source>
</evidence>
<gene>
    <name evidence="2" type="ORF">CAMP_LOCUS10411</name>
</gene>
<protein>
    <submittedName>
        <fullName evidence="2">Uncharacterized protein</fullName>
    </submittedName>
</protein>
<organism evidence="2 3">
    <name type="scientific">Caenorhabditis angaria</name>
    <dbReference type="NCBI Taxonomy" id="860376"/>
    <lineage>
        <taxon>Eukaryota</taxon>
        <taxon>Metazoa</taxon>
        <taxon>Ecdysozoa</taxon>
        <taxon>Nematoda</taxon>
        <taxon>Chromadorea</taxon>
        <taxon>Rhabditida</taxon>
        <taxon>Rhabditina</taxon>
        <taxon>Rhabditomorpha</taxon>
        <taxon>Rhabditoidea</taxon>
        <taxon>Rhabditidae</taxon>
        <taxon>Peloderinae</taxon>
        <taxon>Caenorhabditis</taxon>
    </lineage>
</organism>
<evidence type="ECO:0000256" key="1">
    <source>
        <dbReference type="SAM" id="MobiDB-lite"/>
    </source>
</evidence>
<evidence type="ECO:0000313" key="3">
    <source>
        <dbReference type="Proteomes" id="UP001152747"/>
    </source>
</evidence>
<feature type="region of interest" description="Disordered" evidence="1">
    <location>
        <begin position="61"/>
        <end position="117"/>
    </location>
</feature>
<accession>A0A9P1N2R6</accession>
<keyword evidence="3" id="KW-1185">Reference proteome</keyword>
<proteinExistence type="predicted"/>
<sequence>MMHQQTPTRGFHKKKIDQNGRNRSIRGCSDGKTNFNFIFFFSFIYIFQICAKKTATSEISNLESKSTSSLTSVTSKRRVASTGTLAPATPKGQAPSKSGARVPAPKPPDEYDGNGDDIKFEINIKKTKTLEKDEFNDDEMNPLCNVAPKTARSAPFSISTKTEMKEKGAEKELSVMATVVTTSSVMQQPSLKHQKTQVSSEKSKIVKELSAKGGGEEALFGNKTAPTANNSCYMALTL</sequence>
<feature type="region of interest" description="Disordered" evidence="1">
    <location>
        <begin position="1"/>
        <end position="27"/>
    </location>
</feature>
<reference evidence="2" key="1">
    <citation type="submission" date="2022-11" db="EMBL/GenBank/DDBJ databases">
        <authorList>
            <person name="Kikuchi T."/>
        </authorList>
    </citation>
    <scope>NUCLEOTIDE SEQUENCE</scope>
    <source>
        <strain evidence="2">PS1010</strain>
    </source>
</reference>
<dbReference type="AlphaFoldDB" id="A0A9P1N2R6"/>
<name>A0A9P1N2R6_9PELO</name>